<keyword evidence="3" id="KW-1185">Reference proteome</keyword>
<evidence type="ECO:0000313" key="3">
    <source>
        <dbReference type="Proteomes" id="UP001154282"/>
    </source>
</evidence>
<proteinExistence type="predicted"/>
<dbReference type="AlphaFoldDB" id="A0AAV0KP88"/>
<gene>
    <name evidence="2" type="ORF">LITE_LOCUS19264</name>
</gene>
<comment type="caution">
    <text evidence="2">The sequence shown here is derived from an EMBL/GenBank/DDBJ whole genome shotgun (WGS) entry which is preliminary data.</text>
</comment>
<evidence type="ECO:0000313" key="2">
    <source>
        <dbReference type="EMBL" id="CAI0422786.1"/>
    </source>
</evidence>
<sequence length="68" mass="7559">MLPTALPHNSIGNSIFVLPLQPTSVRQDLKPPLPAIPLYQTQSRIPFSDGRRRSKTGNGGLLLRRRRG</sequence>
<evidence type="ECO:0000256" key="1">
    <source>
        <dbReference type="SAM" id="MobiDB-lite"/>
    </source>
</evidence>
<feature type="region of interest" description="Disordered" evidence="1">
    <location>
        <begin position="48"/>
        <end position="68"/>
    </location>
</feature>
<reference evidence="2" key="1">
    <citation type="submission" date="2022-08" db="EMBL/GenBank/DDBJ databases">
        <authorList>
            <person name="Gutierrez-Valencia J."/>
        </authorList>
    </citation>
    <scope>NUCLEOTIDE SEQUENCE</scope>
</reference>
<dbReference type="EMBL" id="CAMGYJ010000005">
    <property type="protein sequence ID" value="CAI0422786.1"/>
    <property type="molecule type" value="Genomic_DNA"/>
</dbReference>
<protein>
    <submittedName>
        <fullName evidence="2">Uncharacterized protein</fullName>
    </submittedName>
</protein>
<name>A0AAV0KP88_9ROSI</name>
<dbReference type="Proteomes" id="UP001154282">
    <property type="component" value="Unassembled WGS sequence"/>
</dbReference>
<organism evidence="2 3">
    <name type="scientific">Linum tenue</name>
    <dbReference type="NCBI Taxonomy" id="586396"/>
    <lineage>
        <taxon>Eukaryota</taxon>
        <taxon>Viridiplantae</taxon>
        <taxon>Streptophyta</taxon>
        <taxon>Embryophyta</taxon>
        <taxon>Tracheophyta</taxon>
        <taxon>Spermatophyta</taxon>
        <taxon>Magnoliopsida</taxon>
        <taxon>eudicotyledons</taxon>
        <taxon>Gunneridae</taxon>
        <taxon>Pentapetalae</taxon>
        <taxon>rosids</taxon>
        <taxon>fabids</taxon>
        <taxon>Malpighiales</taxon>
        <taxon>Linaceae</taxon>
        <taxon>Linum</taxon>
    </lineage>
</organism>
<accession>A0AAV0KP88</accession>